<reference evidence="2" key="1">
    <citation type="journal article" date="2022" name="bioRxiv">
        <title>Sequencing and chromosome-scale assembly of the giantPleurodeles waltlgenome.</title>
        <authorList>
            <person name="Brown T."/>
            <person name="Elewa A."/>
            <person name="Iarovenko S."/>
            <person name="Subramanian E."/>
            <person name="Araus A.J."/>
            <person name="Petzold A."/>
            <person name="Susuki M."/>
            <person name="Suzuki K.-i.T."/>
            <person name="Hayashi T."/>
            <person name="Toyoda A."/>
            <person name="Oliveira C."/>
            <person name="Osipova E."/>
            <person name="Leigh N.D."/>
            <person name="Simon A."/>
            <person name="Yun M.H."/>
        </authorList>
    </citation>
    <scope>NUCLEOTIDE SEQUENCE</scope>
    <source>
        <strain evidence="2">20211129_DDA</strain>
        <tissue evidence="2">Liver</tissue>
    </source>
</reference>
<keyword evidence="3" id="KW-1185">Reference proteome</keyword>
<dbReference type="EMBL" id="JANPWB010000006">
    <property type="protein sequence ID" value="KAJ1179357.1"/>
    <property type="molecule type" value="Genomic_DNA"/>
</dbReference>
<name>A0AAV7TUQ9_PLEWA</name>
<comment type="caution">
    <text evidence="2">The sequence shown here is derived from an EMBL/GenBank/DDBJ whole genome shotgun (WGS) entry which is preliminary data.</text>
</comment>
<feature type="compositionally biased region" description="Low complexity" evidence="1">
    <location>
        <begin position="15"/>
        <end position="40"/>
    </location>
</feature>
<dbReference type="AlphaFoldDB" id="A0AAV7TUQ9"/>
<protein>
    <submittedName>
        <fullName evidence="2">Uncharacterized protein</fullName>
    </submittedName>
</protein>
<evidence type="ECO:0000313" key="2">
    <source>
        <dbReference type="EMBL" id="KAJ1179357.1"/>
    </source>
</evidence>
<evidence type="ECO:0000256" key="1">
    <source>
        <dbReference type="SAM" id="MobiDB-lite"/>
    </source>
</evidence>
<organism evidence="2 3">
    <name type="scientific">Pleurodeles waltl</name>
    <name type="common">Iberian ribbed newt</name>
    <dbReference type="NCBI Taxonomy" id="8319"/>
    <lineage>
        <taxon>Eukaryota</taxon>
        <taxon>Metazoa</taxon>
        <taxon>Chordata</taxon>
        <taxon>Craniata</taxon>
        <taxon>Vertebrata</taxon>
        <taxon>Euteleostomi</taxon>
        <taxon>Amphibia</taxon>
        <taxon>Batrachia</taxon>
        <taxon>Caudata</taxon>
        <taxon>Salamandroidea</taxon>
        <taxon>Salamandridae</taxon>
        <taxon>Pleurodelinae</taxon>
        <taxon>Pleurodeles</taxon>
    </lineage>
</organism>
<gene>
    <name evidence="2" type="ORF">NDU88_004591</name>
</gene>
<feature type="region of interest" description="Disordered" evidence="1">
    <location>
        <begin position="1"/>
        <end position="48"/>
    </location>
</feature>
<dbReference type="Proteomes" id="UP001066276">
    <property type="component" value="Chromosome 3_2"/>
</dbReference>
<dbReference type="Gene3D" id="6.10.250.2540">
    <property type="match status" value="1"/>
</dbReference>
<sequence>MSLGGPDPRVRPRRAVSVAVATGAMGEPEGPSSASSELGATPPPDGTAAIMADFQAINSRFDALDSRLSRMNERIDQQAIRLDGAGCRTRRGRMDV</sequence>
<accession>A0AAV7TUQ9</accession>
<proteinExistence type="predicted"/>
<evidence type="ECO:0000313" key="3">
    <source>
        <dbReference type="Proteomes" id="UP001066276"/>
    </source>
</evidence>